<sequence length="233" mass="26215">MAPAVIKPTHSIEIKELLHFADRHMKTQKGSYIFQEGMDADELYIVLSGKIQISKITADGRELTFRLCGENEIIGELTLFTSEPKYLLNALVLEAGEVAVIKKDVLEREILKNSTLAYEFMKWMSDHFRNTQTKFRDLVLNGKKGALYSTLIRMTNSYGIKVKDGILIDLPLTNQELGNFCGTSRESTNRILGELKKGGIITILNGKITVKNLQYLKNEIGCENCSAVYCSIE</sequence>
<dbReference type="STRING" id="1459.AF332_23335"/>
<evidence type="ECO:0000256" key="4">
    <source>
        <dbReference type="ARBA" id="ARBA00023163"/>
    </source>
</evidence>
<dbReference type="AlphaFoldDB" id="A0A0M0GHS4"/>
<keyword evidence="8" id="KW-1185">Reference proteome</keyword>
<dbReference type="InterPro" id="IPR012318">
    <property type="entry name" value="HTH_CRP"/>
</dbReference>
<dbReference type="Proteomes" id="UP000037109">
    <property type="component" value="Unassembled WGS sequence"/>
</dbReference>
<dbReference type="Pfam" id="PF13545">
    <property type="entry name" value="HTH_Crp_2"/>
    <property type="match status" value="1"/>
</dbReference>
<keyword evidence="1" id="KW-0805">Transcription regulation</keyword>
<dbReference type="InterPro" id="IPR050397">
    <property type="entry name" value="Env_Response_Regulators"/>
</dbReference>
<dbReference type="RefSeq" id="WP_053436826.1">
    <property type="nucleotide sequence ID" value="NZ_LGUF01000007.1"/>
</dbReference>
<accession>A0A0M0GHS4</accession>
<keyword evidence="2" id="KW-0238">DNA-binding</keyword>
<dbReference type="PANTHER" id="PTHR24567">
    <property type="entry name" value="CRP FAMILY TRANSCRIPTIONAL REGULATORY PROTEIN"/>
    <property type="match status" value="1"/>
</dbReference>
<dbReference type="InterPro" id="IPR018335">
    <property type="entry name" value="Tscrpt_reg_HTH_Crp-type_CS"/>
</dbReference>
<dbReference type="InterPro" id="IPR000595">
    <property type="entry name" value="cNMP-bd_dom"/>
</dbReference>
<dbReference type="SMART" id="SM00419">
    <property type="entry name" value="HTH_CRP"/>
    <property type="match status" value="1"/>
</dbReference>
<proteinExistence type="predicted"/>
<feature type="domain" description="Cyclic nucleotide-binding" evidence="5">
    <location>
        <begin position="5"/>
        <end position="85"/>
    </location>
</feature>
<dbReference type="EMBL" id="LGUF01000007">
    <property type="protein sequence ID" value="KON89460.1"/>
    <property type="molecule type" value="Genomic_DNA"/>
</dbReference>
<dbReference type="SUPFAM" id="SSF46785">
    <property type="entry name" value="Winged helix' DNA-binding domain"/>
    <property type="match status" value="1"/>
</dbReference>
<dbReference type="InterPro" id="IPR014710">
    <property type="entry name" value="RmlC-like_jellyroll"/>
</dbReference>
<dbReference type="Gene3D" id="1.10.10.10">
    <property type="entry name" value="Winged helix-like DNA-binding domain superfamily/Winged helix DNA-binding domain"/>
    <property type="match status" value="1"/>
</dbReference>
<dbReference type="GO" id="GO:0003677">
    <property type="term" value="F:DNA binding"/>
    <property type="evidence" value="ECO:0007669"/>
    <property type="project" value="UniProtKB-KW"/>
</dbReference>
<evidence type="ECO:0000313" key="8">
    <source>
        <dbReference type="Proteomes" id="UP000037109"/>
    </source>
</evidence>
<dbReference type="CDD" id="cd00092">
    <property type="entry name" value="HTH_CRP"/>
    <property type="match status" value="1"/>
</dbReference>
<feature type="domain" description="HTH crp-type" evidence="6">
    <location>
        <begin position="141"/>
        <end position="214"/>
    </location>
</feature>
<comment type="caution">
    <text evidence="7">The sequence shown here is derived from an EMBL/GenBank/DDBJ whole genome shotgun (WGS) entry which is preliminary data.</text>
</comment>
<name>A0A0M0GHS4_SPOGL</name>
<dbReference type="Gene3D" id="2.60.120.10">
    <property type="entry name" value="Jelly Rolls"/>
    <property type="match status" value="1"/>
</dbReference>
<dbReference type="InterPro" id="IPR036390">
    <property type="entry name" value="WH_DNA-bd_sf"/>
</dbReference>
<dbReference type="SUPFAM" id="SSF51206">
    <property type="entry name" value="cAMP-binding domain-like"/>
    <property type="match status" value="1"/>
</dbReference>
<evidence type="ECO:0000259" key="5">
    <source>
        <dbReference type="PROSITE" id="PS50042"/>
    </source>
</evidence>
<evidence type="ECO:0000256" key="3">
    <source>
        <dbReference type="ARBA" id="ARBA00023159"/>
    </source>
</evidence>
<organism evidence="7 8">
    <name type="scientific">Sporosarcina globispora</name>
    <name type="common">Bacillus globisporus</name>
    <dbReference type="NCBI Taxonomy" id="1459"/>
    <lineage>
        <taxon>Bacteria</taxon>
        <taxon>Bacillati</taxon>
        <taxon>Bacillota</taxon>
        <taxon>Bacilli</taxon>
        <taxon>Bacillales</taxon>
        <taxon>Caryophanaceae</taxon>
        <taxon>Sporosarcina</taxon>
    </lineage>
</organism>
<evidence type="ECO:0000259" key="6">
    <source>
        <dbReference type="PROSITE" id="PS51063"/>
    </source>
</evidence>
<protein>
    <submittedName>
        <fullName evidence="7">Crp/Fnr family transcriptional regulator</fullName>
    </submittedName>
</protein>
<dbReference type="PROSITE" id="PS50042">
    <property type="entry name" value="CNMP_BINDING_3"/>
    <property type="match status" value="1"/>
</dbReference>
<dbReference type="Pfam" id="PF00027">
    <property type="entry name" value="cNMP_binding"/>
    <property type="match status" value="1"/>
</dbReference>
<dbReference type="CDD" id="cd00038">
    <property type="entry name" value="CAP_ED"/>
    <property type="match status" value="1"/>
</dbReference>
<dbReference type="PATRIC" id="fig|1459.3.peg.5144"/>
<evidence type="ECO:0000256" key="2">
    <source>
        <dbReference type="ARBA" id="ARBA00023125"/>
    </source>
</evidence>
<dbReference type="PANTHER" id="PTHR24567:SF74">
    <property type="entry name" value="HTH-TYPE TRANSCRIPTIONAL REGULATOR ARCR"/>
    <property type="match status" value="1"/>
</dbReference>
<dbReference type="InterPro" id="IPR036388">
    <property type="entry name" value="WH-like_DNA-bd_sf"/>
</dbReference>
<dbReference type="PROSITE" id="PS51063">
    <property type="entry name" value="HTH_CRP_2"/>
    <property type="match status" value="1"/>
</dbReference>
<reference evidence="8" key="1">
    <citation type="submission" date="2015-07" db="EMBL/GenBank/DDBJ databases">
        <title>Fjat-10036 dsm4.</title>
        <authorList>
            <person name="Liu B."/>
            <person name="Wang J."/>
            <person name="Zhu Y."/>
            <person name="Liu G."/>
            <person name="Chen Q."/>
            <person name="Chen Z."/>
            <person name="Lan J."/>
            <person name="Che J."/>
            <person name="Ge C."/>
            <person name="Shi H."/>
            <person name="Pan Z."/>
            <person name="Liu X."/>
        </authorList>
    </citation>
    <scope>NUCLEOTIDE SEQUENCE [LARGE SCALE GENOMIC DNA]</scope>
    <source>
        <strain evidence="8">DSM 4</strain>
    </source>
</reference>
<dbReference type="PRINTS" id="PR00034">
    <property type="entry name" value="HTHCRP"/>
</dbReference>
<keyword evidence="4" id="KW-0804">Transcription</keyword>
<gene>
    <name evidence="7" type="ORF">AF332_23335</name>
</gene>
<keyword evidence="3" id="KW-0010">Activator</keyword>
<dbReference type="GO" id="GO:0003700">
    <property type="term" value="F:DNA-binding transcription factor activity"/>
    <property type="evidence" value="ECO:0007669"/>
    <property type="project" value="InterPro"/>
</dbReference>
<dbReference type="PROSITE" id="PS00042">
    <property type="entry name" value="HTH_CRP_1"/>
    <property type="match status" value="1"/>
</dbReference>
<dbReference type="GO" id="GO:0005829">
    <property type="term" value="C:cytosol"/>
    <property type="evidence" value="ECO:0007669"/>
    <property type="project" value="TreeGrafter"/>
</dbReference>
<evidence type="ECO:0000256" key="1">
    <source>
        <dbReference type="ARBA" id="ARBA00023015"/>
    </source>
</evidence>
<dbReference type="OrthoDB" id="9810708at2"/>
<dbReference type="InterPro" id="IPR018490">
    <property type="entry name" value="cNMP-bd_dom_sf"/>
</dbReference>
<evidence type="ECO:0000313" key="7">
    <source>
        <dbReference type="EMBL" id="KON89460.1"/>
    </source>
</evidence>
<dbReference type="SMART" id="SM00100">
    <property type="entry name" value="cNMP"/>
    <property type="match status" value="1"/>
</dbReference>